<evidence type="ECO:0000259" key="2">
    <source>
        <dbReference type="PROSITE" id="PS50234"/>
    </source>
</evidence>
<name>A0AAE3IAV1_9EURY</name>
<accession>A0AAE3IAV1</accession>
<protein>
    <submittedName>
        <fullName evidence="4">VWA domain-containing protein</fullName>
    </submittedName>
</protein>
<gene>
    <name evidence="4" type="ORF">OB914_05220</name>
    <name evidence="3" type="ORF">OB916_08955</name>
</gene>
<dbReference type="EMBL" id="JAOPKD010000003">
    <property type="protein sequence ID" value="MCU4726369.1"/>
    <property type="molecule type" value="Genomic_DNA"/>
</dbReference>
<evidence type="ECO:0000313" key="3">
    <source>
        <dbReference type="EMBL" id="MCU4718190.1"/>
    </source>
</evidence>
<evidence type="ECO:0000313" key="6">
    <source>
        <dbReference type="Proteomes" id="UP001209746"/>
    </source>
</evidence>
<evidence type="ECO:0000256" key="1">
    <source>
        <dbReference type="SAM" id="MobiDB-lite"/>
    </source>
</evidence>
<dbReference type="NCBIfam" id="TIGR04088">
    <property type="entry name" value="cognate_SipW"/>
    <property type="match status" value="1"/>
</dbReference>
<evidence type="ECO:0000313" key="5">
    <source>
        <dbReference type="Proteomes" id="UP001208186"/>
    </source>
</evidence>
<dbReference type="SUPFAM" id="SSF53300">
    <property type="entry name" value="vWA-like"/>
    <property type="match status" value="1"/>
</dbReference>
<proteinExistence type="predicted"/>
<dbReference type="Pfam" id="PF00092">
    <property type="entry name" value="VWA"/>
    <property type="match status" value="1"/>
</dbReference>
<dbReference type="CDD" id="cd00198">
    <property type="entry name" value="vWFA"/>
    <property type="match status" value="1"/>
</dbReference>
<sequence>MTDGNFDLTRRKVLGSIGAVGIAGAAAGYGTTAYFSDEESFDNNTLTAGALDLKVDWEEHYWDDFDTDVAVSHVDSMDDIGDDQVGLPDPENPMIAVDEDDLGTFMDATAIDAFPDPNDDGIQEMNLGDGEEIGFSYAPCEDGADMPEHLDPASGLRGDTDDARLDDESPAPLVNLDDVKPGDFGELTLSLHLCGNPGYVWLQAANVSEDGGANPEPEQVAEGDDGNEPNLAENIQTAWWYDPNGNNVIDESIGEVDVMIAVDTSGSLEQGEVETLQTDANNLADELDATSTARVGGLSFGDSAVDDFTSLADGPVEFSGLSAGGNTPMPAALDVAAEELSVNGRSGAETFIVMFTDGGPNYPNSGYDEFPIDGGYTPGPYEDGDPSNSIVEDAELCETAAVADAIRDDHRILAVGVADDRPITNNEDANVCEDGPSVSTLRAYLRDYIAGDAADYYSAEDVEDVARILDDILENVAMTEEVFRRGTLAADLEALSTGDGIPLDGNRSTEFDELEDDPTNESRECFDPGVTNFIGFAWWLPRTVGNEVQGDSVSFDLGFYAEQCRHNDLVDETTT</sequence>
<dbReference type="SMART" id="SM00327">
    <property type="entry name" value="VWA"/>
    <property type="match status" value="1"/>
</dbReference>
<evidence type="ECO:0000313" key="4">
    <source>
        <dbReference type="EMBL" id="MCU4726369.1"/>
    </source>
</evidence>
<dbReference type="Proteomes" id="UP001208186">
    <property type="component" value="Unassembled WGS sequence"/>
</dbReference>
<feature type="domain" description="VWFA" evidence="2">
    <location>
        <begin position="257"/>
        <end position="476"/>
    </location>
</feature>
<dbReference type="RefSeq" id="WP_315908950.1">
    <property type="nucleotide sequence ID" value="NZ_JAOPKC010000008.1"/>
</dbReference>
<dbReference type="InterPro" id="IPR023833">
    <property type="entry name" value="Signal_pept_SipW-depend-type"/>
</dbReference>
<comment type="caution">
    <text evidence="4">The sequence shown here is derived from an EMBL/GenBank/DDBJ whole genome shotgun (WGS) entry which is preliminary data.</text>
</comment>
<dbReference type="Proteomes" id="UP001209746">
    <property type="component" value="Unassembled WGS sequence"/>
</dbReference>
<dbReference type="PROSITE" id="PS50234">
    <property type="entry name" value="VWFA"/>
    <property type="match status" value="1"/>
</dbReference>
<dbReference type="PROSITE" id="PS51318">
    <property type="entry name" value="TAT"/>
    <property type="match status" value="1"/>
</dbReference>
<dbReference type="EMBL" id="JAOPKC010000008">
    <property type="protein sequence ID" value="MCU4718190.1"/>
    <property type="molecule type" value="Genomic_DNA"/>
</dbReference>
<reference evidence="4" key="1">
    <citation type="submission" date="2023-02" db="EMBL/GenBank/DDBJ databases">
        <title>Enrichment on poylsaccharides allowed isolation of novel metabolic and taxonomic groups of Haloarchaea.</title>
        <authorList>
            <person name="Sorokin D.Y."/>
            <person name="Elcheninov A.G."/>
            <person name="Khizhniak T.V."/>
            <person name="Kolganova T.V."/>
            <person name="Kublanov I.V."/>
        </authorList>
    </citation>
    <scope>NUCLEOTIDE SEQUENCE</scope>
    <source>
        <strain evidence="3 5">HArc-curdl5-1</strain>
        <strain evidence="4">HArc-curdl7</strain>
    </source>
</reference>
<dbReference type="Gene3D" id="3.40.50.410">
    <property type="entry name" value="von Willebrand factor, type A domain"/>
    <property type="match status" value="1"/>
</dbReference>
<dbReference type="InterPro" id="IPR006311">
    <property type="entry name" value="TAT_signal"/>
</dbReference>
<organism evidence="4 6">
    <name type="scientific">Halapricum hydrolyticum</name>
    <dbReference type="NCBI Taxonomy" id="2979991"/>
    <lineage>
        <taxon>Archaea</taxon>
        <taxon>Methanobacteriati</taxon>
        <taxon>Methanobacteriota</taxon>
        <taxon>Stenosarchaea group</taxon>
        <taxon>Halobacteria</taxon>
        <taxon>Halobacteriales</taxon>
        <taxon>Haloarculaceae</taxon>
        <taxon>Halapricum</taxon>
    </lineage>
</organism>
<dbReference type="InterPro" id="IPR036465">
    <property type="entry name" value="vWFA_dom_sf"/>
</dbReference>
<dbReference type="AlphaFoldDB" id="A0AAE3IAV1"/>
<dbReference type="InterPro" id="IPR002035">
    <property type="entry name" value="VWF_A"/>
</dbReference>
<feature type="region of interest" description="Disordered" evidence="1">
    <location>
        <begin position="499"/>
        <end position="521"/>
    </location>
</feature>
<keyword evidence="5" id="KW-1185">Reference proteome</keyword>
<feature type="region of interest" description="Disordered" evidence="1">
    <location>
        <begin position="208"/>
        <end position="228"/>
    </location>
</feature>